<sequence>MLETVSLENNNFNFIPDRCFQGLTNLKNLSMAYNFNLTPWVIPADLAQSSKLVKLDLRSTNIIGTLPDVFDSLILWLNNQRHEFNDYDIKTYWPNIPKHESGGLLGNIEVWLQGNFFTGLIPNLSNCTSLFDLNLNENLLTGMLPSSLKSLSSLRKVSLNHNFLEGPYPSFRMSVKVDFKDNVFCNLIPGPCDPRVTVLIDIDKHLGYPISWQVHGSEKIITVNFARMNLKGTISPAFANLTHLKNLDLSDNDLEGSIPEGLTNLAQLEILYVSSNNLSGYVPKFSTKVILRIKENPNIKGGGGGTALSSDAASSGFAFALSSAWIIGIVGIVVFFVGVIVFVFCKCQGKIRHRKSGRVNNPENGEGGVNIEMTSVLNELHNHDNEQSDIHVFEDRNTTISIGVLQQATDNFNKKNILGKGGFGVVYKGELHDGRKIAVKKMNSVAVGSKGLNDFQAEIAVLSQVRHRHLVTLLGHCINDNERFLVYEYMFQGTLTQHLFDWRENGCAPLTWKQRIAIALDIARGVEYLHSLAHQSFIHRDLKPPNILLGDDLIAKVADFGLVKKASDGTFVSKLAGTLGYIAPEYAVTGEVTTKVDVYAFGVILMELITGRKVLDNTVSDERSHLVSWFRRVLINKESISKTVDQTLDPDEETMKNIYQVAELAGHCTARESYQRPDMGHVVNVLVPLVEEWKPKSHEEENFDIDIHTVNLSQHLRRWKADEGTSTMFELSIS</sequence>
<dbReference type="GO" id="GO:0005524">
    <property type="term" value="F:ATP binding"/>
    <property type="evidence" value="ECO:0007669"/>
    <property type="project" value="UniProtKB-UniRule"/>
</dbReference>
<protein>
    <recommendedName>
        <fullName evidence="19">Protein kinase domain-containing protein</fullName>
    </recommendedName>
</protein>
<evidence type="ECO:0000313" key="21">
    <source>
        <dbReference type="Proteomes" id="UP001374535"/>
    </source>
</evidence>
<evidence type="ECO:0000256" key="11">
    <source>
        <dbReference type="ARBA" id="ARBA00022840"/>
    </source>
</evidence>
<dbReference type="PROSITE" id="PS00107">
    <property type="entry name" value="PROTEIN_KINASE_ATP"/>
    <property type="match status" value="1"/>
</dbReference>
<proteinExistence type="predicted"/>
<dbReference type="InterPro" id="IPR001611">
    <property type="entry name" value="Leu-rich_rpt"/>
</dbReference>
<feature type="binding site" evidence="17">
    <location>
        <position position="441"/>
    </location>
    <ligand>
        <name>ATP</name>
        <dbReference type="ChEBI" id="CHEBI:30616"/>
    </ligand>
</feature>
<dbReference type="PANTHER" id="PTHR47986">
    <property type="entry name" value="OSJNBA0070M12.3 PROTEIN"/>
    <property type="match status" value="1"/>
</dbReference>
<dbReference type="GO" id="GO:0005886">
    <property type="term" value="C:plasma membrane"/>
    <property type="evidence" value="ECO:0007669"/>
    <property type="project" value="UniProtKB-SubCell"/>
</dbReference>
<dbReference type="InterPro" id="IPR000719">
    <property type="entry name" value="Prot_kinase_dom"/>
</dbReference>
<keyword evidence="12 18" id="KW-1133">Transmembrane helix</keyword>
<organism evidence="20 21">
    <name type="scientific">Vigna mungo</name>
    <name type="common">Black gram</name>
    <name type="synonym">Phaseolus mungo</name>
    <dbReference type="NCBI Taxonomy" id="3915"/>
    <lineage>
        <taxon>Eukaryota</taxon>
        <taxon>Viridiplantae</taxon>
        <taxon>Streptophyta</taxon>
        <taxon>Embryophyta</taxon>
        <taxon>Tracheophyta</taxon>
        <taxon>Spermatophyta</taxon>
        <taxon>Magnoliopsida</taxon>
        <taxon>eudicotyledons</taxon>
        <taxon>Gunneridae</taxon>
        <taxon>Pentapetalae</taxon>
        <taxon>rosids</taxon>
        <taxon>fabids</taxon>
        <taxon>Fabales</taxon>
        <taxon>Fabaceae</taxon>
        <taxon>Papilionoideae</taxon>
        <taxon>50 kb inversion clade</taxon>
        <taxon>NPAAA clade</taxon>
        <taxon>indigoferoid/millettioid clade</taxon>
        <taxon>Phaseoleae</taxon>
        <taxon>Vigna</taxon>
    </lineage>
</organism>
<accession>A0AAQ3NA88</accession>
<keyword evidence="14" id="KW-1015">Disulfide bond</keyword>
<keyword evidence="6 18" id="KW-0812">Transmembrane</keyword>
<dbReference type="CDD" id="cd14066">
    <property type="entry name" value="STKc_IRAK"/>
    <property type="match status" value="1"/>
</dbReference>
<dbReference type="EMBL" id="CP144695">
    <property type="protein sequence ID" value="WVZ04918.1"/>
    <property type="molecule type" value="Genomic_DNA"/>
</dbReference>
<evidence type="ECO:0000256" key="10">
    <source>
        <dbReference type="ARBA" id="ARBA00022777"/>
    </source>
</evidence>
<comment type="subcellular location">
    <subcellularLocation>
        <location evidence="1">Cell membrane</location>
        <topology evidence="1">Single-pass membrane protein</topology>
    </subcellularLocation>
</comment>
<dbReference type="Pfam" id="PF13855">
    <property type="entry name" value="LRR_8"/>
    <property type="match status" value="2"/>
</dbReference>
<dbReference type="Gene3D" id="3.30.200.20">
    <property type="entry name" value="Phosphorylase Kinase, domain 1"/>
    <property type="match status" value="1"/>
</dbReference>
<evidence type="ECO:0000259" key="19">
    <source>
        <dbReference type="PROSITE" id="PS50011"/>
    </source>
</evidence>
<evidence type="ECO:0000256" key="18">
    <source>
        <dbReference type="SAM" id="Phobius"/>
    </source>
</evidence>
<evidence type="ECO:0000256" key="4">
    <source>
        <dbReference type="ARBA" id="ARBA00022614"/>
    </source>
</evidence>
<dbReference type="AlphaFoldDB" id="A0AAQ3NA88"/>
<keyword evidence="4" id="KW-0433">Leucine-rich repeat</keyword>
<dbReference type="InterPro" id="IPR032675">
    <property type="entry name" value="LRR_dom_sf"/>
</dbReference>
<feature type="domain" description="Protein kinase" evidence="19">
    <location>
        <begin position="412"/>
        <end position="690"/>
    </location>
</feature>
<keyword evidence="16" id="KW-0325">Glycoprotein</keyword>
<dbReference type="GO" id="GO:0051707">
    <property type="term" value="P:response to other organism"/>
    <property type="evidence" value="ECO:0007669"/>
    <property type="project" value="UniProtKB-ARBA"/>
</dbReference>
<dbReference type="SUPFAM" id="SSF52047">
    <property type="entry name" value="RNI-like"/>
    <property type="match status" value="1"/>
</dbReference>
<evidence type="ECO:0000256" key="5">
    <source>
        <dbReference type="ARBA" id="ARBA00022679"/>
    </source>
</evidence>
<dbReference type="FunFam" id="3.80.10.10:FF:000129">
    <property type="entry name" value="Leucine-rich repeat receptor-like kinase"/>
    <property type="match status" value="1"/>
</dbReference>
<keyword evidence="8" id="KW-0677">Repeat</keyword>
<keyword evidence="3" id="KW-0723">Serine/threonine-protein kinase</keyword>
<evidence type="ECO:0000256" key="1">
    <source>
        <dbReference type="ARBA" id="ARBA00004162"/>
    </source>
</evidence>
<dbReference type="GO" id="GO:0004674">
    <property type="term" value="F:protein serine/threonine kinase activity"/>
    <property type="evidence" value="ECO:0007669"/>
    <property type="project" value="UniProtKB-KW"/>
</dbReference>
<keyword evidence="9 17" id="KW-0547">Nucleotide-binding</keyword>
<keyword evidence="5" id="KW-0808">Transferase</keyword>
<evidence type="ECO:0000256" key="12">
    <source>
        <dbReference type="ARBA" id="ARBA00022989"/>
    </source>
</evidence>
<evidence type="ECO:0000256" key="7">
    <source>
        <dbReference type="ARBA" id="ARBA00022729"/>
    </source>
</evidence>
<evidence type="ECO:0000256" key="8">
    <source>
        <dbReference type="ARBA" id="ARBA00022737"/>
    </source>
</evidence>
<dbReference type="Pfam" id="PF00069">
    <property type="entry name" value="Pkinase"/>
    <property type="match status" value="1"/>
</dbReference>
<keyword evidence="2" id="KW-1003">Cell membrane</keyword>
<evidence type="ECO:0000256" key="16">
    <source>
        <dbReference type="ARBA" id="ARBA00023180"/>
    </source>
</evidence>
<dbReference type="InterPro" id="IPR017441">
    <property type="entry name" value="Protein_kinase_ATP_BS"/>
</dbReference>
<evidence type="ECO:0000313" key="20">
    <source>
        <dbReference type="EMBL" id="WVZ04918.1"/>
    </source>
</evidence>
<evidence type="ECO:0000256" key="2">
    <source>
        <dbReference type="ARBA" id="ARBA00022475"/>
    </source>
</evidence>
<dbReference type="PROSITE" id="PS00108">
    <property type="entry name" value="PROTEIN_KINASE_ST"/>
    <property type="match status" value="1"/>
</dbReference>
<feature type="transmembrane region" description="Helical" evidence="18">
    <location>
        <begin position="324"/>
        <end position="345"/>
    </location>
</feature>
<keyword evidence="7" id="KW-0732">Signal</keyword>
<dbReference type="PANTHER" id="PTHR47986:SF10">
    <property type="entry name" value="RECEPTOR-LIKE KINASE TMK4"/>
    <property type="match status" value="1"/>
</dbReference>
<evidence type="ECO:0000256" key="14">
    <source>
        <dbReference type="ARBA" id="ARBA00023157"/>
    </source>
</evidence>
<dbReference type="FunFam" id="1.10.510.10:FF:000468">
    <property type="entry name" value="PTI1-like tyrosine-protein kinase 3"/>
    <property type="match status" value="1"/>
</dbReference>
<dbReference type="FunFam" id="3.30.200.20:FF:000039">
    <property type="entry name" value="receptor-like protein kinase FERONIA"/>
    <property type="match status" value="1"/>
</dbReference>
<evidence type="ECO:0000256" key="13">
    <source>
        <dbReference type="ARBA" id="ARBA00023136"/>
    </source>
</evidence>
<dbReference type="InterPro" id="IPR008271">
    <property type="entry name" value="Ser/Thr_kinase_AS"/>
</dbReference>
<gene>
    <name evidence="20" type="ORF">V8G54_018264</name>
</gene>
<dbReference type="Proteomes" id="UP001374535">
    <property type="component" value="Chromosome 6"/>
</dbReference>
<dbReference type="SUPFAM" id="SSF56112">
    <property type="entry name" value="Protein kinase-like (PK-like)"/>
    <property type="match status" value="1"/>
</dbReference>
<evidence type="ECO:0000256" key="17">
    <source>
        <dbReference type="PROSITE-ProRule" id="PRU10141"/>
    </source>
</evidence>
<dbReference type="Gene3D" id="3.80.10.10">
    <property type="entry name" value="Ribonuclease Inhibitor"/>
    <property type="match status" value="3"/>
</dbReference>
<evidence type="ECO:0000256" key="9">
    <source>
        <dbReference type="ARBA" id="ARBA00022741"/>
    </source>
</evidence>
<keyword evidence="11 17" id="KW-0067">ATP-binding</keyword>
<reference evidence="20 21" key="1">
    <citation type="journal article" date="2023" name="Life. Sci Alliance">
        <title>Evolutionary insights into 3D genome organization and epigenetic landscape of Vigna mungo.</title>
        <authorList>
            <person name="Junaid A."/>
            <person name="Singh B."/>
            <person name="Bhatia S."/>
        </authorList>
    </citation>
    <scope>NUCLEOTIDE SEQUENCE [LARGE SCALE GENOMIC DNA]</scope>
    <source>
        <strain evidence="20">Urdbean</strain>
    </source>
</reference>
<dbReference type="PROSITE" id="PS50011">
    <property type="entry name" value="PROTEIN_KINASE_DOM"/>
    <property type="match status" value="1"/>
</dbReference>
<keyword evidence="15" id="KW-0675">Receptor</keyword>
<keyword evidence="10" id="KW-0418">Kinase</keyword>
<evidence type="ECO:0000256" key="15">
    <source>
        <dbReference type="ARBA" id="ARBA00023170"/>
    </source>
</evidence>
<dbReference type="InterPro" id="IPR052422">
    <property type="entry name" value="Auxin_Ser/Thr_Kinase"/>
</dbReference>
<keyword evidence="13 18" id="KW-0472">Membrane</keyword>
<dbReference type="SMART" id="SM00220">
    <property type="entry name" value="S_TKc"/>
    <property type="match status" value="1"/>
</dbReference>
<evidence type="ECO:0000256" key="6">
    <source>
        <dbReference type="ARBA" id="ARBA00022692"/>
    </source>
</evidence>
<evidence type="ECO:0000256" key="3">
    <source>
        <dbReference type="ARBA" id="ARBA00022527"/>
    </source>
</evidence>
<name>A0AAQ3NA88_VIGMU</name>
<keyword evidence="21" id="KW-1185">Reference proteome</keyword>
<dbReference type="InterPro" id="IPR011009">
    <property type="entry name" value="Kinase-like_dom_sf"/>
</dbReference>
<dbReference type="Gene3D" id="1.10.510.10">
    <property type="entry name" value="Transferase(Phosphotransferase) domain 1"/>
    <property type="match status" value="1"/>
</dbReference>